<evidence type="ECO:0000256" key="7">
    <source>
        <dbReference type="SAM" id="Phobius"/>
    </source>
</evidence>
<sequence length="537" mass="55954">MAIRPSPGPAAWDPFRHRAFTLLWAATVVSNIGTGMNTVGAGWLMTTLAPDPLTVALVQVATTAPAFLLALPSGALADIFDRRKLLLAVNAAMALVAAVLAVLVGLGRMNAVLLLCFTFLLGAGAAFITPAWLAIVPQLVPRAILGPAIALNSMGVNVSRAIGPAVAGALIVWLGFAAPFTGNALSFLVIVAALAWWRPAAAAGSALPAEGLGEALRNGLRYALHSAPLRAALVRGVAFFLSASAYWALLPVIAKTSLGGGASLYGVLMGCVGAGAVLGALLLPRVQPRLGPDGTVTAGSLGTALVLAAFSLIANPYAAAAASLLAGVSWIFVLSSLQVAAQLALPNWVRARGLSLFLTLFFGTMALGSVIWGLIASEHGVDEALLIAAGLALLTLAATWRVRVGQGEALDLAPSMHWPAPLVRLDTPQERGPVMTMIQYHIEPAAVATFLTLMAEQAQARRRLGAVHWWIMEDVTAPGLYVEYFVEGTWLSHLRHHERVSGADRLLQGRIWALHRGPQPPLVRHLLAPPAVGTGTG</sequence>
<dbReference type="PROSITE" id="PS50850">
    <property type="entry name" value="MFS"/>
    <property type="match status" value="1"/>
</dbReference>
<accession>A0A2K8U994</accession>
<dbReference type="Gene3D" id="1.20.1250.20">
    <property type="entry name" value="MFS general substrate transporter like domains"/>
    <property type="match status" value="1"/>
</dbReference>
<feature type="transmembrane region" description="Helical" evidence="7">
    <location>
        <begin position="112"/>
        <end position="136"/>
    </location>
</feature>
<feature type="transmembrane region" description="Helical" evidence="7">
    <location>
        <begin position="228"/>
        <end position="250"/>
    </location>
</feature>
<dbReference type="PANTHER" id="PTHR23513">
    <property type="entry name" value="INTEGRAL MEMBRANE EFFLUX PROTEIN-RELATED"/>
    <property type="match status" value="1"/>
</dbReference>
<dbReference type="SUPFAM" id="SSF103473">
    <property type="entry name" value="MFS general substrate transporter"/>
    <property type="match status" value="1"/>
</dbReference>
<dbReference type="GO" id="GO:0005886">
    <property type="term" value="C:plasma membrane"/>
    <property type="evidence" value="ECO:0007669"/>
    <property type="project" value="UniProtKB-SubCell"/>
</dbReference>
<dbReference type="InterPro" id="IPR010290">
    <property type="entry name" value="TM_effector"/>
</dbReference>
<dbReference type="InterPro" id="IPR020846">
    <property type="entry name" value="MFS_dom"/>
</dbReference>
<keyword evidence="4 7" id="KW-0812">Transmembrane</keyword>
<feature type="transmembrane region" description="Helical" evidence="7">
    <location>
        <begin position="56"/>
        <end position="73"/>
    </location>
</feature>
<evidence type="ECO:0000259" key="8">
    <source>
        <dbReference type="PROSITE" id="PS50850"/>
    </source>
</evidence>
<evidence type="ECO:0000256" key="6">
    <source>
        <dbReference type="ARBA" id="ARBA00023136"/>
    </source>
</evidence>
<dbReference type="AlphaFoldDB" id="A0A2K8U994"/>
<organism evidence="9 10">
    <name type="scientific">Candidatus Thiodictyon syntrophicum</name>
    <dbReference type="NCBI Taxonomy" id="1166950"/>
    <lineage>
        <taxon>Bacteria</taxon>
        <taxon>Pseudomonadati</taxon>
        <taxon>Pseudomonadota</taxon>
        <taxon>Gammaproteobacteria</taxon>
        <taxon>Chromatiales</taxon>
        <taxon>Chromatiaceae</taxon>
        <taxon>Thiodictyon</taxon>
    </lineage>
</organism>
<dbReference type="GO" id="GO:0022857">
    <property type="term" value="F:transmembrane transporter activity"/>
    <property type="evidence" value="ECO:0007669"/>
    <property type="project" value="InterPro"/>
</dbReference>
<evidence type="ECO:0000256" key="4">
    <source>
        <dbReference type="ARBA" id="ARBA00022692"/>
    </source>
</evidence>
<proteinExistence type="predicted"/>
<dbReference type="RefSeq" id="WP_100919906.1">
    <property type="nucleotide sequence ID" value="NZ_CP020370.1"/>
</dbReference>
<feature type="transmembrane region" description="Helical" evidence="7">
    <location>
        <begin position="320"/>
        <end position="341"/>
    </location>
</feature>
<dbReference type="Proteomes" id="UP000232638">
    <property type="component" value="Chromosome"/>
</dbReference>
<evidence type="ECO:0000256" key="2">
    <source>
        <dbReference type="ARBA" id="ARBA00022448"/>
    </source>
</evidence>
<dbReference type="EMBL" id="CP020370">
    <property type="protein sequence ID" value="AUB82162.1"/>
    <property type="molecule type" value="Genomic_DNA"/>
</dbReference>
<feature type="transmembrane region" description="Helical" evidence="7">
    <location>
        <begin position="353"/>
        <end position="372"/>
    </location>
</feature>
<dbReference type="KEGG" id="tsy:THSYN_15205"/>
<comment type="subcellular location">
    <subcellularLocation>
        <location evidence="1">Cell membrane</location>
        <topology evidence="1">Multi-pass membrane protein</topology>
    </subcellularLocation>
</comment>
<feature type="transmembrane region" description="Helical" evidence="7">
    <location>
        <begin position="295"/>
        <end position="314"/>
    </location>
</feature>
<feature type="transmembrane region" description="Helical" evidence="7">
    <location>
        <begin position="384"/>
        <end position="402"/>
    </location>
</feature>
<reference evidence="9 10" key="1">
    <citation type="submission" date="2017-03" db="EMBL/GenBank/DDBJ databases">
        <title>Complete genome sequence of Candidatus 'Thiodictyon syntrophicum' sp. nov. strain Cad16T, a photolithoautotroph purple sulfur bacterium isolated from an alpine meromictic lake.</title>
        <authorList>
            <person name="Luedin S.M."/>
            <person name="Pothier J.F."/>
            <person name="Danza F."/>
            <person name="Storelli N."/>
            <person name="Wittwer M."/>
            <person name="Tonolla M."/>
        </authorList>
    </citation>
    <scope>NUCLEOTIDE SEQUENCE [LARGE SCALE GENOMIC DNA]</scope>
    <source>
        <strain evidence="9 10">Cad16T</strain>
    </source>
</reference>
<dbReference type="InterPro" id="IPR036259">
    <property type="entry name" value="MFS_trans_sf"/>
</dbReference>
<evidence type="ECO:0000313" key="9">
    <source>
        <dbReference type="EMBL" id="AUB82162.1"/>
    </source>
</evidence>
<keyword evidence="5 7" id="KW-1133">Transmembrane helix</keyword>
<protein>
    <submittedName>
        <fullName evidence="9">MFS transporter</fullName>
    </submittedName>
</protein>
<feature type="transmembrane region" description="Helical" evidence="7">
    <location>
        <begin position="262"/>
        <end position="283"/>
    </location>
</feature>
<feature type="domain" description="Major facilitator superfamily (MFS) profile" evidence="8">
    <location>
        <begin position="19"/>
        <end position="407"/>
    </location>
</feature>
<keyword evidence="10" id="KW-1185">Reference proteome</keyword>
<dbReference type="CDD" id="cd06173">
    <property type="entry name" value="MFS_MefA_like"/>
    <property type="match status" value="1"/>
</dbReference>
<dbReference type="Pfam" id="PF05977">
    <property type="entry name" value="MFS_3"/>
    <property type="match status" value="1"/>
</dbReference>
<evidence type="ECO:0000256" key="1">
    <source>
        <dbReference type="ARBA" id="ARBA00004651"/>
    </source>
</evidence>
<keyword evidence="6 7" id="KW-0472">Membrane</keyword>
<keyword evidence="2" id="KW-0813">Transport</keyword>
<feature type="transmembrane region" description="Helical" evidence="7">
    <location>
        <begin position="21"/>
        <end position="44"/>
    </location>
</feature>
<dbReference type="PANTHER" id="PTHR23513:SF11">
    <property type="entry name" value="STAPHYLOFERRIN A TRANSPORTER"/>
    <property type="match status" value="1"/>
</dbReference>
<keyword evidence="3" id="KW-1003">Cell membrane</keyword>
<dbReference type="OrthoDB" id="9775268at2"/>
<gene>
    <name evidence="9" type="ORF">THSYN_15205</name>
</gene>
<evidence type="ECO:0000256" key="3">
    <source>
        <dbReference type="ARBA" id="ARBA00022475"/>
    </source>
</evidence>
<evidence type="ECO:0000313" key="10">
    <source>
        <dbReference type="Proteomes" id="UP000232638"/>
    </source>
</evidence>
<feature type="transmembrane region" description="Helical" evidence="7">
    <location>
        <begin position="85"/>
        <end position="106"/>
    </location>
</feature>
<name>A0A2K8U994_9GAMM</name>
<evidence type="ECO:0000256" key="5">
    <source>
        <dbReference type="ARBA" id="ARBA00022989"/>
    </source>
</evidence>